<gene>
    <name evidence="2" type="ORF">GPM918_LOCUS41621</name>
    <name evidence="3" type="ORF">SRO942_LOCUS42706</name>
</gene>
<organism evidence="2 4">
    <name type="scientific">Didymodactylos carnosus</name>
    <dbReference type="NCBI Taxonomy" id="1234261"/>
    <lineage>
        <taxon>Eukaryota</taxon>
        <taxon>Metazoa</taxon>
        <taxon>Spiralia</taxon>
        <taxon>Gnathifera</taxon>
        <taxon>Rotifera</taxon>
        <taxon>Eurotatoria</taxon>
        <taxon>Bdelloidea</taxon>
        <taxon>Philodinida</taxon>
        <taxon>Philodinidae</taxon>
        <taxon>Didymodactylos</taxon>
    </lineage>
</organism>
<proteinExistence type="predicted"/>
<dbReference type="AlphaFoldDB" id="A0A816A0G4"/>
<dbReference type="EMBL" id="CAJOBC010099347">
    <property type="protein sequence ID" value="CAF4460152.1"/>
    <property type="molecule type" value="Genomic_DNA"/>
</dbReference>
<keyword evidence="1" id="KW-0472">Membrane</keyword>
<dbReference type="EMBL" id="CAJNOQ010033230">
    <property type="protein sequence ID" value="CAF1588900.1"/>
    <property type="molecule type" value="Genomic_DNA"/>
</dbReference>
<keyword evidence="4" id="KW-1185">Reference proteome</keyword>
<dbReference type="Proteomes" id="UP000663829">
    <property type="component" value="Unassembled WGS sequence"/>
</dbReference>
<reference evidence="2" key="1">
    <citation type="submission" date="2021-02" db="EMBL/GenBank/DDBJ databases">
        <authorList>
            <person name="Nowell W R."/>
        </authorList>
    </citation>
    <scope>NUCLEOTIDE SEQUENCE</scope>
</reference>
<evidence type="ECO:0000313" key="2">
    <source>
        <dbReference type="EMBL" id="CAF1588900.1"/>
    </source>
</evidence>
<accession>A0A816A0G4</accession>
<evidence type="ECO:0000256" key="1">
    <source>
        <dbReference type="SAM" id="Phobius"/>
    </source>
</evidence>
<keyword evidence="1" id="KW-0812">Transmembrane</keyword>
<evidence type="ECO:0000313" key="4">
    <source>
        <dbReference type="Proteomes" id="UP000663829"/>
    </source>
</evidence>
<comment type="caution">
    <text evidence="2">The sequence shown here is derived from an EMBL/GenBank/DDBJ whole genome shotgun (WGS) entry which is preliminary data.</text>
</comment>
<dbReference type="Proteomes" id="UP000681722">
    <property type="component" value="Unassembled WGS sequence"/>
</dbReference>
<name>A0A816A0G4_9BILA</name>
<feature type="transmembrane region" description="Helical" evidence="1">
    <location>
        <begin position="74"/>
        <end position="96"/>
    </location>
</feature>
<dbReference type="OrthoDB" id="10414126at2759"/>
<keyword evidence="1" id="KW-1133">Transmembrane helix</keyword>
<protein>
    <submittedName>
        <fullName evidence="2">Uncharacterized protein</fullName>
    </submittedName>
</protein>
<evidence type="ECO:0000313" key="3">
    <source>
        <dbReference type="EMBL" id="CAF4460152.1"/>
    </source>
</evidence>
<sequence length="114" mass="13055">MKLDHGINEGKFQFITDDEYSIEAVPYSLENVDHFYPFDSNVTGNRIELINNMTTIIEREEIYEQINYSSRSQALAIVGGTLAGLIFGTLLLPGVFRMMKKKSHVNNAINQYYK</sequence>